<reference evidence="2 3" key="1">
    <citation type="submission" date="2019-03" db="EMBL/GenBank/DDBJ databases">
        <title>Ramlibacter henchirensis DSM 14656, whole genome shotgun sequence.</title>
        <authorList>
            <person name="Zhang X."/>
            <person name="Feng G."/>
            <person name="Zhu H."/>
        </authorList>
    </citation>
    <scope>NUCLEOTIDE SEQUENCE [LARGE SCALE GENOMIC DNA]</scope>
    <source>
        <strain evidence="2 3">DSM 14656</strain>
    </source>
</reference>
<comment type="caution">
    <text evidence="2">The sequence shown here is derived from an EMBL/GenBank/DDBJ whole genome shotgun (WGS) entry which is preliminary data.</text>
</comment>
<dbReference type="OrthoDB" id="9791898at2"/>
<feature type="domain" description="PIN-like" evidence="1">
    <location>
        <begin position="7"/>
        <end position="105"/>
    </location>
</feature>
<dbReference type="Proteomes" id="UP000298180">
    <property type="component" value="Unassembled WGS sequence"/>
</dbReference>
<protein>
    <recommendedName>
        <fullName evidence="1">PIN-like domain-containing protein</fullName>
    </recommendedName>
</protein>
<sequence>MRTNIVMVDWESVQPESFDLLTPVYFRVLVFVGATQKKLPFEVADRIHRLGDRAEFVKISGVGRNALDFHIAYYIGKLAAADPGAFFHIISKDGGFGPLIEHLKEHNIFSARWPAIEAIPAVKAARAKSPQDRAALVLAKLHGSGAPKPRSEKALRSAVAALFNKQLSDGEVTGVLERLEADGEMAIVNGRVFFPKLNMAATT</sequence>
<dbReference type="Pfam" id="PF18475">
    <property type="entry name" value="PIN7"/>
    <property type="match status" value="1"/>
</dbReference>
<keyword evidence="3" id="KW-1185">Reference proteome</keyword>
<evidence type="ECO:0000313" key="2">
    <source>
        <dbReference type="EMBL" id="TFY99254.1"/>
    </source>
</evidence>
<evidence type="ECO:0000313" key="3">
    <source>
        <dbReference type="Proteomes" id="UP000298180"/>
    </source>
</evidence>
<accession>A0A4Z0BME2</accession>
<evidence type="ECO:0000259" key="1">
    <source>
        <dbReference type="Pfam" id="PF18475"/>
    </source>
</evidence>
<proteinExistence type="predicted"/>
<gene>
    <name evidence="2" type="ORF">EZ313_22070</name>
</gene>
<dbReference type="EMBL" id="SMLM01000004">
    <property type="protein sequence ID" value="TFY99254.1"/>
    <property type="molecule type" value="Genomic_DNA"/>
</dbReference>
<dbReference type="InterPro" id="IPR041494">
    <property type="entry name" value="PIN7"/>
</dbReference>
<dbReference type="RefSeq" id="WP_135265481.1">
    <property type="nucleotide sequence ID" value="NZ_SMLM01000004.1"/>
</dbReference>
<dbReference type="AlphaFoldDB" id="A0A4Z0BME2"/>
<organism evidence="2 3">
    <name type="scientific">Ramlibacter henchirensis</name>
    <dbReference type="NCBI Taxonomy" id="204072"/>
    <lineage>
        <taxon>Bacteria</taxon>
        <taxon>Pseudomonadati</taxon>
        <taxon>Pseudomonadota</taxon>
        <taxon>Betaproteobacteria</taxon>
        <taxon>Burkholderiales</taxon>
        <taxon>Comamonadaceae</taxon>
        <taxon>Ramlibacter</taxon>
    </lineage>
</organism>
<name>A0A4Z0BME2_9BURK</name>